<evidence type="ECO:0000313" key="4">
    <source>
        <dbReference type="Proteomes" id="UP000569732"/>
    </source>
</evidence>
<feature type="transmembrane region" description="Helical" evidence="1">
    <location>
        <begin position="227"/>
        <end position="245"/>
    </location>
</feature>
<sequence length="285" mass="32194">MYDYSIIMPAKNEAKSLDELIPKIINIASDINAEIIVVDDGSTDHTAEICHKYGINYIKNPYTKGNGASIKVGANEANGKYLIFMDADGQHDPDNIKLMLEVMKQGIDMVVGSRYKNSHANISRGFANKLYNILASWMVGHKISDLTSGFRVVNEYKFKQFINLLPNGFSYPTTITMAFYRAGYSVNYVPMSFHKRKGNSHINPFQDGIRFLLIIFKIGTLYSPLKIFFPLSIIHILLGFFYYIYTYFSFGTFTNMSALLVSNGLLIFLIGLVSEQITALIYSNK</sequence>
<dbReference type="CDD" id="cd04179">
    <property type="entry name" value="DPM_DPG-synthase_like"/>
    <property type="match status" value="1"/>
</dbReference>
<name>A0A853I4N4_9GAMM</name>
<dbReference type="PANTHER" id="PTHR48090:SF7">
    <property type="entry name" value="RFBJ PROTEIN"/>
    <property type="match status" value="1"/>
</dbReference>
<feature type="transmembrane region" description="Helical" evidence="1">
    <location>
        <begin position="257"/>
        <end position="282"/>
    </location>
</feature>
<dbReference type="EMBL" id="JACCKB010000006">
    <property type="protein sequence ID" value="NYZ65668.1"/>
    <property type="molecule type" value="Genomic_DNA"/>
</dbReference>
<feature type="domain" description="Glycosyltransferase 2-like" evidence="2">
    <location>
        <begin position="5"/>
        <end position="158"/>
    </location>
</feature>
<organism evidence="3 4">
    <name type="scientific">Spartinivicinus marinus</name>
    <dbReference type="NCBI Taxonomy" id="2994442"/>
    <lineage>
        <taxon>Bacteria</taxon>
        <taxon>Pseudomonadati</taxon>
        <taxon>Pseudomonadota</taxon>
        <taxon>Gammaproteobacteria</taxon>
        <taxon>Oceanospirillales</taxon>
        <taxon>Zooshikellaceae</taxon>
        <taxon>Spartinivicinus</taxon>
    </lineage>
</organism>
<accession>A0A853I4N4</accession>
<dbReference type="AlphaFoldDB" id="A0A853I4N4"/>
<proteinExistence type="predicted"/>
<dbReference type="RefSeq" id="WP_180567697.1">
    <property type="nucleotide sequence ID" value="NZ_JACCKB010000006.1"/>
</dbReference>
<dbReference type="InterPro" id="IPR029044">
    <property type="entry name" value="Nucleotide-diphossugar_trans"/>
</dbReference>
<comment type="caution">
    <text evidence="3">The sequence shown here is derived from an EMBL/GenBank/DDBJ whole genome shotgun (WGS) entry which is preliminary data.</text>
</comment>
<protein>
    <submittedName>
        <fullName evidence="3">Glycosyltransferase family 2 protein</fullName>
    </submittedName>
</protein>
<keyword evidence="1" id="KW-0472">Membrane</keyword>
<dbReference type="PANTHER" id="PTHR48090">
    <property type="entry name" value="UNDECAPRENYL-PHOSPHATE 4-DEOXY-4-FORMAMIDO-L-ARABINOSE TRANSFERASE-RELATED"/>
    <property type="match status" value="1"/>
</dbReference>
<evidence type="ECO:0000256" key="1">
    <source>
        <dbReference type="SAM" id="Phobius"/>
    </source>
</evidence>
<dbReference type="InterPro" id="IPR001173">
    <property type="entry name" value="Glyco_trans_2-like"/>
</dbReference>
<gene>
    <name evidence="3" type="ORF">H0A36_06560</name>
</gene>
<dbReference type="SUPFAM" id="SSF53448">
    <property type="entry name" value="Nucleotide-diphospho-sugar transferases"/>
    <property type="match status" value="1"/>
</dbReference>
<dbReference type="Gene3D" id="3.90.550.10">
    <property type="entry name" value="Spore Coat Polysaccharide Biosynthesis Protein SpsA, Chain A"/>
    <property type="match status" value="1"/>
</dbReference>
<dbReference type="InterPro" id="IPR050256">
    <property type="entry name" value="Glycosyltransferase_2"/>
</dbReference>
<dbReference type="Proteomes" id="UP000569732">
    <property type="component" value="Unassembled WGS sequence"/>
</dbReference>
<evidence type="ECO:0000313" key="3">
    <source>
        <dbReference type="EMBL" id="NYZ65668.1"/>
    </source>
</evidence>
<keyword evidence="4" id="KW-1185">Reference proteome</keyword>
<dbReference type="Pfam" id="PF00535">
    <property type="entry name" value="Glycos_transf_2"/>
    <property type="match status" value="1"/>
</dbReference>
<keyword evidence="1" id="KW-0812">Transmembrane</keyword>
<evidence type="ECO:0000259" key="2">
    <source>
        <dbReference type="Pfam" id="PF00535"/>
    </source>
</evidence>
<keyword evidence="1" id="KW-1133">Transmembrane helix</keyword>
<reference evidence="3 4" key="1">
    <citation type="submission" date="2020-07" db="EMBL/GenBank/DDBJ databases">
        <title>Endozoicomonas sp. nov., isolated from sediment.</title>
        <authorList>
            <person name="Gu T."/>
        </authorList>
    </citation>
    <scope>NUCLEOTIDE SEQUENCE [LARGE SCALE GENOMIC DNA]</scope>
    <source>
        <strain evidence="3 4">SM1973</strain>
    </source>
</reference>